<evidence type="ECO:0000313" key="17">
    <source>
        <dbReference type="Proteomes" id="UP001149400"/>
    </source>
</evidence>
<evidence type="ECO:0000256" key="13">
    <source>
        <dbReference type="ARBA" id="ARBA00037649"/>
    </source>
</evidence>
<evidence type="ECO:0000256" key="12">
    <source>
        <dbReference type="ARBA" id="ARBA00023326"/>
    </source>
</evidence>
<evidence type="ECO:0000256" key="1">
    <source>
        <dbReference type="ARBA" id="ARBA00004191"/>
    </source>
</evidence>
<keyword evidence="7 16" id="KW-0378">Hydrolase</keyword>
<protein>
    <recommendedName>
        <fullName evidence="15">Endo-1,3-beta-glucanase btgC</fullName>
    </recommendedName>
    <alternativeName>
        <fullName evidence="14">Laminarinase btgC</fullName>
    </alternativeName>
</protein>
<keyword evidence="11" id="KW-0961">Cell wall biogenesis/degradation</keyword>
<dbReference type="Pfam" id="PF00332">
    <property type="entry name" value="Glyco_hydro_17"/>
    <property type="match status" value="1"/>
</dbReference>
<keyword evidence="4" id="KW-0134">Cell wall</keyword>
<comment type="caution">
    <text evidence="16">The sequence shown here is derived from an EMBL/GenBank/DDBJ whole genome shotgun (WGS) entry which is preliminary data.</text>
</comment>
<accession>A0ABT5R3F3</accession>
<organism evidence="16 17">
    <name type="scientific">Enterovibrio gelatinilyticus</name>
    <dbReference type="NCBI Taxonomy" id="2899819"/>
    <lineage>
        <taxon>Bacteria</taxon>
        <taxon>Pseudomonadati</taxon>
        <taxon>Pseudomonadota</taxon>
        <taxon>Gammaproteobacteria</taxon>
        <taxon>Vibrionales</taxon>
        <taxon>Vibrionaceae</taxon>
        <taxon>Enterovibrio</taxon>
    </lineage>
</organism>
<evidence type="ECO:0000256" key="14">
    <source>
        <dbReference type="ARBA" id="ARBA00042373"/>
    </source>
</evidence>
<evidence type="ECO:0000256" key="8">
    <source>
        <dbReference type="ARBA" id="ARBA00023136"/>
    </source>
</evidence>
<evidence type="ECO:0000256" key="7">
    <source>
        <dbReference type="ARBA" id="ARBA00022801"/>
    </source>
</evidence>
<keyword evidence="8" id="KW-0472">Membrane</keyword>
<dbReference type="EMBL" id="JAJUBC010000020">
    <property type="protein sequence ID" value="MDD1794784.1"/>
    <property type="molecule type" value="Genomic_DNA"/>
</dbReference>
<comment type="function">
    <text evidence="13">Glucanases play a role in cell expansion during growth, in cell-cell fusion during mating, and in spore release during sporulation. This enzyme may be involved in beta-glucan degradation. Active on laminarin and lichenan.</text>
</comment>
<keyword evidence="17" id="KW-1185">Reference proteome</keyword>
<evidence type="ECO:0000256" key="4">
    <source>
        <dbReference type="ARBA" id="ARBA00022512"/>
    </source>
</evidence>
<evidence type="ECO:0000256" key="2">
    <source>
        <dbReference type="ARBA" id="ARBA00004236"/>
    </source>
</evidence>
<dbReference type="Proteomes" id="UP001149400">
    <property type="component" value="Unassembled WGS sequence"/>
</dbReference>
<evidence type="ECO:0000256" key="3">
    <source>
        <dbReference type="ARBA" id="ARBA00022475"/>
    </source>
</evidence>
<evidence type="ECO:0000313" key="16">
    <source>
        <dbReference type="EMBL" id="MDD1794784.1"/>
    </source>
</evidence>
<keyword evidence="5" id="KW-0964">Secreted</keyword>
<comment type="subcellular location">
    <subcellularLocation>
        <location evidence="2">Cell membrane</location>
    </subcellularLocation>
    <subcellularLocation>
        <location evidence="1">Secreted</location>
        <location evidence="1">Cell wall</location>
    </subcellularLocation>
</comment>
<sequence>MEYRNAICYSGYREGQNPREGIYPSYNQVKEDLLILSQNWSALRLYDCSTHARLVLDVIKNEGLDFKVMLGADVGAEMNNPDCPWGAQFSEETLAANQEANKQEIERLIDLANAYPETVGYVSVGNEASVEWTDHLISVEKLVEHVKRVKSAISQPVTFCENYVPWTYKLDDLVEALDFISLHTYPVWEYKTIDDALEYTKQNYFAVADRYPGKPVIITEAGWATASNGRGIDEWNASEELQAAYYEQLLNWTREEKILTFVFEAFDEPWKGDSHPQEPEKHWGLFKVDRTPKLVMQELFD</sequence>
<evidence type="ECO:0000256" key="9">
    <source>
        <dbReference type="ARBA" id="ARBA00023180"/>
    </source>
</evidence>
<dbReference type="InterPro" id="IPR050732">
    <property type="entry name" value="Beta-glucan_modifiers"/>
</dbReference>
<dbReference type="InterPro" id="IPR000490">
    <property type="entry name" value="Glyco_hydro_17"/>
</dbReference>
<name>A0ABT5R3F3_9GAMM</name>
<dbReference type="InterPro" id="IPR017853">
    <property type="entry name" value="GH"/>
</dbReference>
<dbReference type="PANTHER" id="PTHR16631:SF17">
    <property type="entry name" value="GLUCAN ENDO-1,3-BETA-GLUCOSIDASE BTGC"/>
    <property type="match status" value="1"/>
</dbReference>
<dbReference type="PANTHER" id="PTHR16631">
    <property type="entry name" value="GLUCAN 1,3-BETA-GLUCOSIDASE"/>
    <property type="match status" value="1"/>
</dbReference>
<dbReference type="RefSeq" id="WP_274165607.1">
    <property type="nucleotide sequence ID" value="NZ_JAJUBC010000020.1"/>
</dbReference>
<dbReference type="Gene3D" id="3.20.20.80">
    <property type="entry name" value="Glycosidases"/>
    <property type="match status" value="1"/>
</dbReference>
<gene>
    <name evidence="16" type="ORF">LRP50_16735</name>
</gene>
<dbReference type="SUPFAM" id="SSF51445">
    <property type="entry name" value="(Trans)glycosidases"/>
    <property type="match status" value="1"/>
</dbReference>
<keyword evidence="9" id="KW-0325">Glycoprotein</keyword>
<reference evidence="16" key="1">
    <citation type="submission" date="2021-12" db="EMBL/GenBank/DDBJ databases">
        <title>Enterovibrio ZSDZ35 sp. nov. and Enterovibrio ZSDZ42 sp. nov., isolated from coastal seawater in Qingdao.</title>
        <authorList>
            <person name="Zhang P."/>
        </authorList>
    </citation>
    <scope>NUCLEOTIDE SEQUENCE</scope>
    <source>
        <strain evidence="16">ZSDZ42</strain>
    </source>
</reference>
<proteinExistence type="predicted"/>
<evidence type="ECO:0000256" key="15">
    <source>
        <dbReference type="ARBA" id="ARBA00043078"/>
    </source>
</evidence>
<keyword evidence="6" id="KW-0732">Signal</keyword>
<keyword evidence="12" id="KW-0624">Polysaccharide degradation</keyword>
<keyword evidence="10" id="KW-0119">Carbohydrate metabolism</keyword>
<evidence type="ECO:0000256" key="5">
    <source>
        <dbReference type="ARBA" id="ARBA00022525"/>
    </source>
</evidence>
<keyword evidence="3" id="KW-1003">Cell membrane</keyword>
<evidence type="ECO:0000256" key="11">
    <source>
        <dbReference type="ARBA" id="ARBA00023316"/>
    </source>
</evidence>
<evidence type="ECO:0000256" key="10">
    <source>
        <dbReference type="ARBA" id="ARBA00023277"/>
    </source>
</evidence>
<dbReference type="GO" id="GO:0016787">
    <property type="term" value="F:hydrolase activity"/>
    <property type="evidence" value="ECO:0007669"/>
    <property type="project" value="UniProtKB-KW"/>
</dbReference>
<evidence type="ECO:0000256" key="6">
    <source>
        <dbReference type="ARBA" id="ARBA00022729"/>
    </source>
</evidence>